<reference evidence="5" key="2">
    <citation type="submission" date="2020-04" db="EMBL/GenBank/DDBJ databases">
        <authorList>
            <consortium name="NCBI Genome Project"/>
        </authorList>
    </citation>
    <scope>NUCLEOTIDE SEQUENCE</scope>
    <source>
        <strain evidence="5">CBS 304.34</strain>
    </source>
</reference>
<dbReference type="OrthoDB" id="1722345at2759"/>
<dbReference type="AlphaFoldDB" id="A0A6A6Z2P8"/>
<dbReference type="SMART" id="SM00248">
    <property type="entry name" value="ANK"/>
    <property type="match status" value="3"/>
</dbReference>
<dbReference type="RefSeq" id="XP_033581419.1">
    <property type="nucleotide sequence ID" value="XM_033723407.1"/>
</dbReference>
<proteinExistence type="predicted"/>
<evidence type="ECO:0000313" key="5">
    <source>
        <dbReference type="RefSeq" id="XP_033581419.1"/>
    </source>
</evidence>
<dbReference type="PROSITE" id="PS50088">
    <property type="entry name" value="ANK_REPEAT"/>
    <property type="match status" value="1"/>
</dbReference>
<reference evidence="3 5" key="1">
    <citation type="journal article" date="2020" name="Stud. Mycol.">
        <title>101 Dothideomycetes genomes: a test case for predicting lifestyles and emergence of pathogens.</title>
        <authorList>
            <person name="Haridas S."/>
            <person name="Albert R."/>
            <person name="Binder M."/>
            <person name="Bloem J."/>
            <person name="Labutti K."/>
            <person name="Salamov A."/>
            <person name="Andreopoulos B."/>
            <person name="Baker S."/>
            <person name="Barry K."/>
            <person name="Bills G."/>
            <person name="Bluhm B."/>
            <person name="Cannon C."/>
            <person name="Castanera R."/>
            <person name="Culley D."/>
            <person name="Daum C."/>
            <person name="Ezra D."/>
            <person name="Gonzalez J."/>
            <person name="Henrissat B."/>
            <person name="Kuo A."/>
            <person name="Liang C."/>
            <person name="Lipzen A."/>
            <person name="Lutzoni F."/>
            <person name="Magnuson J."/>
            <person name="Mondo S."/>
            <person name="Nolan M."/>
            <person name="Ohm R."/>
            <person name="Pangilinan J."/>
            <person name="Park H.-J."/>
            <person name="Ramirez L."/>
            <person name="Alfaro M."/>
            <person name="Sun H."/>
            <person name="Tritt A."/>
            <person name="Yoshinaga Y."/>
            <person name="Zwiers L.-H."/>
            <person name="Turgeon B."/>
            <person name="Goodwin S."/>
            <person name="Spatafora J."/>
            <person name="Crous P."/>
            <person name="Grigoriev I."/>
        </authorList>
    </citation>
    <scope>NUCLEOTIDE SEQUENCE</scope>
    <source>
        <strain evidence="3 5">CBS 304.34</strain>
    </source>
</reference>
<dbReference type="InterPro" id="IPR002110">
    <property type="entry name" value="Ankyrin_rpt"/>
</dbReference>
<evidence type="ECO:0000313" key="3">
    <source>
        <dbReference type="EMBL" id="KAF2814455.1"/>
    </source>
</evidence>
<keyword evidence="1" id="KW-0040">ANK repeat</keyword>
<dbReference type="PANTHER" id="PTHR46224:SF64">
    <property type="entry name" value="IQ MOTIF AND ANKYRIN REPEAT DOMAIN-CONTAINING PROTEIN 1"/>
    <property type="match status" value="1"/>
</dbReference>
<evidence type="ECO:0000313" key="4">
    <source>
        <dbReference type="Proteomes" id="UP000504636"/>
    </source>
</evidence>
<feature type="repeat" description="ANK" evidence="1">
    <location>
        <begin position="206"/>
        <end position="238"/>
    </location>
</feature>
<dbReference type="Pfam" id="PF00023">
    <property type="entry name" value="Ank"/>
    <property type="match status" value="1"/>
</dbReference>
<evidence type="ECO:0000256" key="1">
    <source>
        <dbReference type="PROSITE-ProRule" id="PRU00023"/>
    </source>
</evidence>
<name>A0A6A6Z2P8_9PEZI</name>
<reference evidence="5" key="3">
    <citation type="submission" date="2025-04" db="UniProtKB">
        <authorList>
            <consortium name="RefSeq"/>
        </authorList>
    </citation>
    <scope>IDENTIFICATION</scope>
    <source>
        <strain evidence="5">CBS 304.34</strain>
    </source>
</reference>
<evidence type="ECO:0000256" key="2">
    <source>
        <dbReference type="SAM" id="MobiDB-lite"/>
    </source>
</evidence>
<dbReference type="Gene3D" id="1.25.40.20">
    <property type="entry name" value="Ankyrin repeat-containing domain"/>
    <property type="match status" value="2"/>
</dbReference>
<feature type="compositionally biased region" description="Basic and acidic residues" evidence="2">
    <location>
        <begin position="283"/>
        <end position="299"/>
    </location>
</feature>
<gene>
    <name evidence="3 5" type="ORF">BDZ99DRAFT_495924</name>
</gene>
<dbReference type="InterPro" id="IPR036770">
    <property type="entry name" value="Ankyrin_rpt-contain_sf"/>
</dbReference>
<dbReference type="InterPro" id="IPR051616">
    <property type="entry name" value="Cul2-RING_E3_ligase_SR"/>
</dbReference>
<dbReference type="EMBL" id="MU003695">
    <property type="protein sequence ID" value="KAF2814455.1"/>
    <property type="molecule type" value="Genomic_DNA"/>
</dbReference>
<protein>
    <submittedName>
        <fullName evidence="3 5">Ankyrin</fullName>
    </submittedName>
</protein>
<dbReference type="PANTHER" id="PTHR46224">
    <property type="entry name" value="ANKYRIN REPEAT FAMILY PROTEIN"/>
    <property type="match status" value="1"/>
</dbReference>
<dbReference type="GeneID" id="54464300"/>
<keyword evidence="4" id="KW-1185">Reference proteome</keyword>
<dbReference type="Proteomes" id="UP000504636">
    <property type="component" value="Unplaced"/>
</dbReference>
<organism evidence="3">
    <name type="scientific">Mytilinidion resinicola</name>
    <dbReference type="NCBI Taxonomy" id="574789"/>
    <lineage>
        <taxon>Eukaryota</taxon>
        <taxon>Fungi</taxon>
        <taxon>Dikarya</taxon>
        <taxon>Ascomycota</taxon>
        <taxon>Pezizomycotina</taxon>
        <taxon>Dothideomycetes</taxon>
        <taxon>Pleosporomycetidae</taxon>
        <taxon>Mytilinidiales</taxon>
        <taxon>Mytilinidiaceae</taxon>
        <taxon>Mytilinidion</taxon>
    </lineage>
</organism>
<accession>A0A6A6Z2P8</accession>
<sequence length="311" mass="34268">MLMGMMEYAWTKDGFWMPVYPPKPVPKEPLSFLEACRQGDITRVKALASEHDRDSLTEGLRAALSEDCVEIASYLLDNGAVLDTPALLAVRTEFGVQVLLDHGWDINQPLSNTSGVTMLTHLLPRDRWDLVNWMLHHGARPTFGPRFYPLEGSDPTCYRNSGASLEAAAMHCSPVHGSEILPMLVNAGAKLGADANALGYVPNLPHKGTPLHCAAMHGRLLEARWLLEHGADPSVYDHDVGLPASYWSELRGHSDITKLIDQWYWSRGLVDVADGEKNALDEGGRLGRESPEALARRQMADLTLVSKGPEE</sequence>
<feature type="region of interest" description="Disordered" evidence="2">
    <location>
        <begin position="283"/>
        <end position="311"/>
    </location>
</feature>
<dbReference type="SUPFAM" id="SSF48403">
    <property type="entry name" value="Ankyrin repeat"/>
    <property type="match status" value="1"/>
</dbReference>
<dbReference type="PROSITE" id="PS50297">
    <property type="entry name" value="ANK_REP_REGION"/>
    <property type="match status" value="1"/>
</dbReference>